<evidence type="ECO:0000313" key="4">
    <source>
        <dbReference type="Proteomes" id="UP000194420"/>
    </source>
</evidence>
<feature type="domain" description="PilZ" evidence="2">
    <location>
        <begin position="14"/>
        <end position="95"/>
    </location>
</feature>
<protein>
    <submittedName>
        <fullName evidence="3">PilZ domain-containing protein</fullName>
    </submittedName>
</protein>
<dbReference type="RefSeq" id="WP_086436296.1">
    <property type="nucleotide sequence ID" value="NZ_FXWG01000001.1"/>
</dbReference>
<dbReference type="EMBL" id="FXWG01000001">
    <property type="protein sequence ID" value="SMQ59824.1"/>
    <property type="molecule type" value="Genomic_DNA"/>
</dbReference>
<feature type="compositionally biased region" description="Basic and acidic residues" evidence="1">
    <location>
        <begin position="166"/>
        <end position="182"/>
    </location>
</feature>
<proteinExistence type="predicted"/>
<dbReference type="OrthoDB" id="7505938at2"/>
<dbReference type="SUPFAM" id="SSF141371">
    <property type="entry name" value="PilZ domain-like"/>
    <property type="match status" value="1"/>
</dbReference>
<feature type="region of interest" description="Disordered" evidence="1">
    <location>
        <begin position="126"/>
        <end position="194"/>
    </location>
</feature>
<dbReference type="GO" id="GO:0035438">
    <property type="term" value="F:cyclic-di-GMP binding"/>
    <property type="evidence" value="ECO:0007669"/>
    <property type="project" value="InterPro"/>
</dbReference>
<reference evidence="4" key="1">
    <citation type="submission" date="2017-04" db="EMBL/GenBank/DDBJ databases">
        <authorList>
            <person name="Varghese N."/>
            <person name="Submissions S."/>
        </authorList>
    </citation>
    <scope>NUCLEOTIDE SEQUENCE [LARGE SCALE GENOMIC DNA]</scope>
</reference>
<keyword evidence="4" id="KW-1185">Reference proteome</keyword>
<dbReference type="Pfam" id="PF07238">
    <property type="entry name" value="PilZ"/>
    <property type="match status" value="1"/>
</dbReference>
<dbReference type="AlphaFoldDB" id="A0A1Y6EB81"/>
<dbReference type="Gene3D" id="2.40.10.220">
    <property type="entry name" value="predicted glycosyltransferase like domains"/>
    <property type="match status" value="1"/>
</dbReference>
<organism evidence="3 4">
    <name type="scientific">Altererythrobacter xiamenensis</name>
    <dbReference type="NCBI Taxonomy" id="1316679"/>
    <lineage>
        <taxon>Bacteria</taxon>
        <taxon>Pseudomonadati</taxon>
        <taxon>Pseudomonadota</taxon>
        <taxon>Alphaproteobacteria</taxon>
        <taxon>Sphingomonadales</taxon>
        <taxon>Erythrobacteraceae</taxon>
        <taxon>Altererythrobacter</taxon>
    </lineage>
</organism>
<gene>
    <name evidence="3" type="ORF">SAMN06297468_0332</name>
</gene>
<dbReference type="InterPro" id="IPR009875">
    <property type="entry name" value="PilZ_domain"/>
</dbReference>
<accession>A0A1Y6EB81</accession>
<evidence type="ECO:0000259" key="2">
    <source>
        <dbReference type="Pfam" id="PF07238"/>
    </source>
</evidence>
<sequence>MSFLEARRQAAQQERRRSARFTIDIPVTLRTISGNRECRMANISDNGAKLETDTPPREGVSGWLIMGGEEIYCTVIWSKDGACGIEFERSLSEDKLVEIAGEQVTETVPVANRGNIQMGRKRGSLLGKGLAKKPEPQSEPPAQTQFEPAPEPEPQKLPELQSEPEIQVRPEPQPEPKPEPKPKPKPGINNPLFISRLQAISAG</sequence>
<evidence type="ECO:0000313" key="3">
    <source>
        <dbReference type="EMBL" id="SMQ59824.1"/>
    </source>
</evidence>
<dbReference type="Proteomes" id="UP000194420">
    <property type="component" value="Unassembled WGS sequence"/>
</dbReference>
<name>A0A1Y6EB81_9SPHN</name>
<evidence type="ECO:0000256" key="1">
    <source>
        <dbReference type="SAM" id="MobiDB-lite"/>
    </source>
</evidence>